<dbReference type="PANTHER" id="PTHR45626">
    <property type="entry name" value="TRANSCRIPTION TERMINATION FACTOR 2-RELATED"/>
    <property type="match status" value="1"/>
</dbReference>
<dbReference type="InterPro" id="IPR000330">
    <property type="entry name" value="SNF2_N"/>
</dbReference>
<dbReference type="InterPro" id="IPR038718">
    <property type="entry name" value="SNF2-like_sf"/>
</dbReference>
<dbReference type="Proteomes" id="UP000235786">
    <property type="component" value="Unassembled WGS sequence"/>
</dbReference>
<dbReference type="InterPro" id="IPR014001">
    <property type="entry name" value="Helicase_ATP-bd"/>
</dbReference>
<dbReference type="PROSITE" id="PS51192">
    <property type="entry name" value="HELICASE_ATP_BIND_1"/>
    <property type="match status" value="1"/>
</dbReference>
<reference evidence="7 8" key="1">
    <citation type="submission" date="2016-04" db="EMBL/GenBank/DDBJ databases">
        <title>A degradative enzymes factory behind the ericoid mycorrhizal symbiosis.</title>
        <authorList>
            <consortium name="DOE Joint Genome Institute"/>
            <person name="Martino E."/>
            <person name="Morin E."/>
            <person name="Grelet G."/>
            <person name="Kuo A."/>
            <person name="Kohler A."/>
            <person name="Daghino S."/>
            <person name="Barry K."/>
            <person name="Choi C."/>
            <person name="Cichocki N."/>
            <person name="Clum A."/>
            <person name="Copeland A."/>
            <person name="Hainaut M."/>
            <person name="Haridas S."/>
            <person name="Labutti K."/>
            <person name="Lindquist E."/>
            <person name="Lipzen A."/>
            <person name="Khouja H.-R."/>
            <person name="Murat C."/>
            <person name="Ohm R."/>
            <person name="Olson A."/>
            <person name="Spatafora J."/>
            <person name="Veneault-Fourrey C."/>
            <person name="Henrissat B."/>
            <person name="Grigoriev I."/>
            <person name="Martin F."/>
            <person name="Perotto S."/>
        </authorList>
    </citation>
    <scope>NUCLEOTIDE SEQUENCE [LARGE SCALE GENOMIC DNA]</scope>
    <source>
        <strain evidence="7 8">F</strain>
    </source>
</reference>
<evidence type="ECO:0000256" key="2">
    <source>
        <dbReference type="ARBA" id="ARBA00022801"/>
    </source>
</evidence>
<dbReference type="GO" id="GO:0005634">
    <property type="term" value="C:nucleus"/>
    <property type="evidence" value="ECO:0007669"/>
    <property type="project" value="TreeGrafter"/>
</dbReference>
<evidence type="ECO:0000259" key="6">
    <source>
        <dbReference type="PROSITE" id="PS51194"/>
    </source>
</evidence>
<keyword evidence="1" id="KW-0547">Nucleotide-binding</keyword>
<accession>A0A2J6R639</accession>
<dbReference type="CDD" id="cd15457">
    <property type="entry name" value="NADAR"/>
    <property type="match status" value="1"/>
</dbReference>
<dbReference type="NCBIfam" id="TIGR02464">
    <property type="entry name" value="ribofla_fusion"/>
    <property type="match status" value="1"/>
</dbReference>
<dbReference type="AlphaFoldDB" id="A0A2J6R639"/>
<dbReference type="EMBL" id="KZ613954">
    <property type="protein sequence ID" value="PMD33986.1"/>
    <property type="molecule type" value="Genomic_DNA"/>
</dbReference>
<protein>
    <submittedName>
        <fullName evidence="7">P-loop containing nucleoside triphosphate hydrolase protein</fullName>
    </submittedName>
</protein>
<dbReference type="InterPro" id="IPR049730">
    <property type="entry name" value="SNF2/RAD54-like_C"/>
</dbReference>
<dbReference type="Pfam" id="PF00271">
    <property type="entry name" value="Helicase_C"/>
    <property type="match status" value="1"/>
</dbReference>
<keyword evidence="4" id="KW-0067">ATP-binding</keyword>
<dbReference type="Pfam" id="PF00176">
    <property type="entry name" value="SNF2-rel_dom"/>
    <property type="match status" value="1"/>
</dbReference>
<dbReference type="GO" id="GO:0006281">
    <property type="term" value="P:DNA repair"/>
    <property type="evidence" value="ECO:0007669"/>
    <property type="project" value="TreeGrafter"/>
</dbReference>
<evidence type="ECO:0000313" key="7">
    <source>
        <dbReference type="EMBL" id="PMD33986.1"/>
    </source>
</evidence>
<dbReference type="GO" id="GO:0005524">
    <property type="term" value="F:ATP binding"/>
    <property type="evidence" value="ECO:0007669"/>
    <property type="project" value="UniProtKB-KW"/>
</dbReference>
<dbReference type="InterPro" id="IPR027417">
    <property type="entry name" value="P-loop_NTPase"/>
</dbReference>
<keyword evidence="3" id="KW-0347">Helicase</keyword>
<feature type="domain" description="Helicase C-terminal" evidence="6">
    <location>
        <begin position="770"/>
        <end position="925"/>
    </location>
</feature>
<name>A0A2J6R639_HYAVF</name>
<dbReference type="Gene3D" id="3.40.50.10810">
    <property type="entry name" value="Tandem AAA-ATPase domain"/>
    <property type="match status" value="2"/>
</dbReference>
<evidence type="ECO:0000259" key="5">
    <source>
        <dbReference type="PROSITE" id="PS51192"/>
    </source>
</evidence>
<dbReference type="SUPFAM" id="SSF52540">
    <property type="entry name" value="P-loop containing nucleoside triphosphate hydrolases"/>
    <property type="match status" value="2"/>
</dbReference>
<keyword evidence="2 7" id="KW-0378">Hydrolase</keyword>
<proteinExistence type="predicted"/>
<dbReference type="InterPro" id="IPR037238">
    <property type="entry name" value="YbiA-like_sf"/>
</dbReference>
<sequence>MAWKAWYFGDTNRLELILSTSDPKTMKNLGRRVKPFNPKGWDIVKESIVFSGNYAKFTSSEEMKSYLLSTGDRKLAEANPKDQIWGTGCSTAKAMDKSNWTGDNLLGECLMEVRRVIQEGGASRFAKVLTPFTTSKQTFDNAELHNLRNTSRFAMEDSGLNEEQTAALEGELAVFQDVWANATYKQSLAIIALEHLSVSQTSPWDELKTLFGNIAPVGWLANHFADRERYPESSKNVLDSLSAEIDVGEFDDSEPRIGQDLNYKHEDEESLAWKHFKKAIKQWKQPVDMPSPFYDANLKPVRMHAAMGMEWAGLAEYQKDGVCMLIANENGLRGTTKGGTMLLDAMGLGKTAQIIAAMENNPIIGTQLFVLPKSLFANWREELVKFQSPSPTVIEYDGTQTAEELQSHDIVFVTYDRLQRQWQAMETYWKGAKYRKANPYPYPTTMRVGTDKYPRTVSVLHKRPDITLYLIKWARIVFDESQQFRNFRTSCSRACYMLDALSRRILTGTPLTNEYSDFFSFLRTLRVKPYDSWEWFKSHFLNRKERGEFDQMEINFVTRPGEISPLDITRAALLALACSVDSIRRTRDGSFNGVPLSQDIPAKHEENVFVGLDHNCDSFTYATKDVPAHQDLNHTMLVDDFFRGLEEYEKTGDWTDPNILRFADALPGFVPRSERETQYSTASQWCKVLRDAIDFERSWNKSYEMEDRDTLLSRITTAKLTAFHAAIAGANYGSAYDGDLDDVEGTGHKAQRERFVNWLAADESRWRSTKSVWIVDKIEADLQADKKNCFIVACYCLAALDIVAAGLRRRKITFLRFDGSMSEAERTAARMLFEKGTGGERVLLLSSKAGGVGLNFVRANRVILCIPEWAYATEAQVIGRAWRKGQKHEVFVYHLLARNSMDDRTLERQESKVTKGYSLSDLRTIKKGEVTDRDYKYCQHILAKIGEMMTWSKGRFLKELFNINIETEAEVIDEENEGAS</sequence>
<evidence type="ECO:0000256" key="3">
    <source>
        <dbReference type="ARBA" id="ARBA00022806"/>
    </source>
</evidence>
<dbReference type="Pfam" id="PF08719">
    <property type="entry name" value="NADAR"/>
    <property type="match status" value="1"/>
</dbReference>
<dbReference type="SUPFAM" id="SSF143990">
    <property type="entry name" value="YbiA-like"/>
    <property type="match status" value="1"/>
</dbReference>
<dbReference type="GO" id="GO:0004386">
    <property type="term" value="F:helicase activity"/>
    <property type="evidence" value="ECO:0007669"/>
    <property type="project" value="UniProtKB-KW"/>
</dbReference>
<dbReference type="GO" id="GO:0008094">
    <property type="term" value="F:ATP-dependent activity, acting on DNA"/>
    <property type="evidence" value="ECO:0007669"/>
    <property type="project" value="TreeGrafter"/>
</dbReference>
<evidence type="ECO:0000313" key="8">
    <source>
        <dbReference type="Proteomes" id="UP000235786"/>
    </source>
</evidence>
<dbReference type="InterPro" id="IPR001650">
    <property type="entry name" value="Helicase_C-like"/>
</dbReference>
<feature type="domain" description="Helicase ATP-binding" evidence="5">
    <location>
        <begin position="331"/>
        <end position="528"/>
    </location>
</feature>
<dbReference type="OrthoDB" id="5399953at2759"/>
<evidence type="ECO:0000256" key="1">
    <source>
        <dbReference type="ARBA" id="ARBA00022741"/>
    </source>
</evidence>
<gene>
    <name evidence="7" type="ORF">L207DRAFT_588601</name>
</gene>
<dbReference type="STRING" id="1149755.A0A2J6R639"/>
<evidence type="ECO:0000256" key="4">
    <source>
        <dbReference type="ARBA" id="ARBA00022840"/>
    </source>
</evidence>
<dbReference type="PANTHER" id="PTHR45626:SF17">
    <property type="entry name" value="HELICASE-LIKE TRANSCRIPTION FACTOR"/>
    <property type="match status" value="1"/>
</dbReference>
<dbReference type="GO" id="GO:0016787">
    <property type="term" value="F:hydrolase activity"/>
    <property type="evidence" value="ECO:0007669"/>
    <property type="project" value="UniProtKB-KW"/>
</dbReference>
<dbReference type="SMART" id="SM00490">
    <property type="entry name" value="HELICc"/>
    <property type="match status" value="1"/>
</dbReference>
<dbReference type="PROSITE" id="PS51194">
    <property type="entry name" value="HELICASE_CTER"/>
    <property type="match status" value="1"/>
</dbReference>
<keyword evidence="8" id="KW-1185">Reference proteome</keyword>
<dbReference type="CDD" id="cd18793">
    <property type="entry name" value="SF2_C_SNF"/>
    <property type="match status" value="1"/>
</dbReference>
<dbReference type="InterPro" id="IPR012816">
    <property type="entry name" value="NADAR"/>
</dbReference>
<organism evidence="7 8">
    <name type="scientific">Hyaloscypha variabilis (strain UAMH 11265 / GT02V1 / F)</name>
    <name type="common">Meliniomyces variabilis</name>
    <dbReference type="NCBI Taxonomy" id="1149755"/>
    <lineage>
        <taxon>Eukaryota</taxon>
        <taxon>Fungi</taxon>
        <taxon>Dikarya</taxon>
        <taxon>Ascomycota</taxon>
        <taxon>Pezizomycotina</taxon>
        <taxon>Leotiomycetes</taxon>
        <taxon>Helotiales</taxon>
        <taxon>Hyaloscyphaceae</taxon>
        <taxon>Hyaloscypha</taxon>
        <taxon>Hyaloscypha variabilis</taxon>
    </lineage>
</organism>
<dbReference type="SMART" id="SM00487">
    <property type="entry name" value="DEXDc"/>
    <property type="match status" value="1"/>
</dbReference>
<dbReference type="InterPro" id="IPR050628">
    <property type="entry name" value="SNF2_RAD54_helicase_TF"/>
</dbReference>
<dbReference type="Gene3D" id="3.40.50.300">
    <property type="entry name" value="P-loop containing nucleotide triphosphate hydrolases"/>
    <property type="match status" value="1"/>
</dbReference>
<dbReference type="Gene3D" id="1.10.357.40">
    <property type="entry name" value="YbiA-like"/>
    <property type="match status" value="1"/>
</dbReference>